<name>A0ABR2PY14_9ROSI</name>
<reference evidence="2 3" key="1">
    <citation type="journal article" date="2024" name="G3 (Bethesda)">
        <title>Genome assembly of Hibiscus sabdariffa L. provides insights into metabolisms of medicinal natural products.</title>
        <authorList>
            <person name="Kim T."/>
        </authorList>
    </citation>
    <scope>NUCLEOTIDE SEQUENCE [LARGE SCALE GENOMIC DNA]</scope>
    <source>
        <strain evidence="2">TK-2024</strain>
        <tissue evidence="2">Old leaves</tissue>
    </source>
</reference>
<comment type="caution">
    <text evidence="2">The sequence shown here is derived from an EMBL/GenBank/DDBJ whole genome shotgun (WGS) entry which is preliminary data.</text>
</comment>
<evidence type="ECO:0000313" key="2">
    <source>
        <dbReference type="EMBL" id="KAK8993336.1"/>
    </source>
</evidence>
<proteinExistence type="predicted"/>
<feature type="region of interest" description="Disordered" evidence="1">
    <location>
        <begin position="120"/>
        <end position="144"/>
    </location>
</feature>
<feature type="region of interest" description="Disordered" evidence="1">
    <location>
        <begin position="35"/>
        <end position="74"/>
    </location>
</feature>
<dbReference type="EMBL" id="JBBPBN010000049">
    <property type="protein sequence ID" value="KAK8993336.1"/>
    <property type="molecule type" value="Genomic_DNA"/>
</dbReference>
<gene>
    <name evidence="2" type="ORF">V6N11_033437</name>
</gene>
<dbReference type="Proteomes" id="UP001396334">
    <property type="component" value="Unassembled WGS sequence"/>
</dbReference>
<keyword evidence="3" id="KW-1185">Reference proteome</keyword>
<feature type="compositionally biased region" description="Basic and acidic residues" evidence="1">
    <location>
        <begin position="43"/>
        <end position="66"/>
    </location>
</feature>
<organism evidence="2 3">
    <name type="scientific">Hibiscus sabdariffa</name>
    <name type="common">roselle</name>
    <dbReference type="NCBI Taxonomy" id="183260"/>
    <lineage>
        <taxon>Eukaryota</taxon>
        <taxon>Viridiplantae</taxon>
        <taxon>Streptophyta</taxon>
        <taxon>Embryophyta</taxon>
        <taxon>Tracheophyta</taxon>
        <taxon>Spermatophyta</taxon>
        <taxon>Magnoliopsida</taxon>
        <taxon>eudicotyledons</taxon>
        <taxon>Gunneridae</taxon>
        <taxon>Pentapetalae</taxon>
        <taxon>rosids</taxon>
        <taxon>malvids</taxon>
        <taxon>Malvales</taxon>
        <taxon>Malvaceae</taxon>
        <taxon>Malvoideae</taxon>
        <taxon>Hibiscus</taxon>
    </lineage>
</organism>
<protein>
    <submittedName>
        <fullName evidence="2">Uncharacterized protein</fullName>
    </submittedName>
</protein>
<sequence>MAANKISGLVKCIEDYQPSPPDLEQLALNEDNNINERIGGKSSAKDHVAVNPKLSRDDHSKLKHEVQSSAQKVHCNVQCSPEMVQGKEGQEDRRPYEFSKEVNVVCNNSKSQDLGDSEIALDLTPPIDNSETVTINGQGHPQGK</sequence>
<accession>A0ABR2PY14</accession>
<feature type="compositionally biased region" description="Polar residues" evidence="1">
    <location>
        <begin position="127"/>
        <end position="144"/>
    </location>
</feature>
<evidence type="ECO:0000313" key="3">
    <source>
        <dbReference type="Proteomes" id="UP001396334"/>
    </source>
</evidence>
<evidence type="ECO:0000256" key="1">
    <source>
        <dbReference type="SAM" id="MobiDB-lite"/>
    </source>
</evidence>